<evidence type="ECO:0000313" key="1">
    <source>
        <dbReference type="EMBL" id="EFC88583.1"/>
    </source>
</evidence>
<gene>
    <name evidence="1" type="ORF">NEIMUCOT_04966</name>
</gene>
<dbReference type="EMBL" id="ACDX02000007">
    <property type="protein sequence ID" value="EFC88583.1"/>
    <property type="molecule type" value="Genomic_DNA"/>
</dbReference>
<sequence>MKQLGSRGRLKREMAWQFPFSDDLSRRTAAGLGKLRWSDKMPPFQNIKTKSSIKP</sequence>
<accession>D2ZWG9</accession>
<protein>
    <submittedName>
        <fullName evidence="1">Uncharacterized protein</fullName>
    </submittedName>
</protein>
<dbReference type="Proteomes" id="UP000003344">
    <property type="component" value="Unassembled WGS sequence"/>
</dbReference>
<reference evidence="1 2" key="1">
    <citation type="submission" date="2009-10" db="EMBL/GenBank/DDBJ databases">
        <authorList>
            <person name="Weinstock G."/>
            <person name="Sodergren E."/>
            <person name="Clifton S."/>
            <person name="Fulton L."/>
            <person name="Fulton B."/>
            <person name="Courtney L."/>
            <person name="Fronick C."/>
            <person name="Harrison M."/>
            <person name="Strong C."/>
            <person name="Farmer C."/>
            <person name="Delahaunty K."/>
            <person name="Markovic C."/>
            <person name="Hall O."/>
            <person name="Minx P."/>
            <person name="Tomlinson C."/>
            <person name="Mitreva M."/>
            <person name="Nelson J."/>
            <person name="Hou S."/>
            <person name="Wollam A."/>
            <person name="Pepin K.H."/>
            <person name="Johnson M."/>
            <person name="Bhonagiri V."/>
            <person name="Nash W.E."/>
            <person name="Warren W."/>
            <person name="Chinwalla A."/>
            <person name="Mardis E.R."/>
            <person name="Wilson R.K."/>
        </authorList>
    </citation>
    <scope>NUCLEOTIDE SEQUENCE [LARGE SCALE GENOMIC DNA]</scope>
    <source>
        <strain evidence="2">ATCC 25996 / DSM 4631 / NCTC 10774 / M26</strain>
    </source>
</reference>
<proteinExistence type="predicted"/>
<name>D2ZWG9_NEIM2</name>
<evidence type="ECO:0000313" key="2">
    <source>
        <dbReference type="Proteomes" id="UP000003344"/>
    </source>
</evidence>
<dbReference type="STRING" id="546266.NEIMUCOT_04966"/>
<dbReference type="AlphaFoldDB" id="D2ZWG9"/>
<comment type="caution">
    <text evidence="1">The sequence shown here is derived from an EMBL/GenBank/DDBJ whole genome shotgun (WGS) entry which is preliminary data.</text>
</comment>
<organism evidence="1 2">
    <name type="scientific">Neisseria mucosa (strain ATCC 25996 / DSM 4631 / NCTC 10774 / M26)</name>
    <dbReference type="NCBI Taxonomy" id="546266"/>
    <lineage>
        <taxon>Bacteria</taxon>
        <taxon>Pseudomonadati</taxon>
        <taxon>Pseudomonadota</taxon>
        <taxon>Betaproteobacteria</taxon>
        <taxon>Neisseriales</taxon>
        <taxon>Neisseriaceae</taxon>
        <taxon>Neisseria</taxon>
    </lineage>
</organism>